<sequence length="82" mass="8723">MHIHILKAPGELFLGSDSASAFAQGPRRFRSVAKAVRFAIEHAAPVSLRGATLKIGNRVLGPNQIRRLHQGLMAGSLNGPSV</sequence>
<dbReference type="EMBL" id="CP041690">
    <property type="protein sequence ID" value="QEE21323.1"/>
    <property type="molecule type" value="Genomic_DNA"/>
</dbReference>
<evidence type="ECO:0000313" key="1">
    <source>
        <dbReference type="EMBL" id="QEE21323.1"/>
    </source>
</evidence>
<dbReference type="AlphaFoldDB" id="A0A5B9DQ72"/>
<dbReference type="RefSeq" id="WP_049705839.1">
    <property type="nucleotide sequence ID" value="NZ_BMFM01000001.1"/>
</dbReference>
<protein>
    <submittedName>
        <fullName evidence="1">Uncharacterized protein</fullName>
    </submittedName>
</protein>
<evidence type="ECO:0000313" key="2">
    <source>
        <dbReference type="Proteomes" id="UP000321062"/>
    </source>
</evidence>
<dbReference type="OrthoDB" id="7950200at2"/>
<dbReference type="Proteomes" id="UP000321062">
    <property type="component" value="Chromosome"/>
</dbReference>
<accession>A0A5B9DQ72</accession>
<gene>
    <name evidence="1" type="ORF">FNA67_14510</name>
</gene>
<name>A0A5B9DQ72_9HYPH</name>
<keyword evidence="2" id="KW-1185">Reference proteome</keyword>
<dbReference type="KEGG" id="yti:FNA67_14510"/>
<proteinExistence type="predicted"/>
<reference evidence="1 2" key="1">
    <citation type="journal article" date="2015" name="Int. J. Syst. Evol. Microbiol.">
        <title>Youhaiella tibetensis gen. nov., sp. nov., isolated from subsurface sediment.</title>
        <authorList>
            <person name="Wang Y.X."/>
            <person name="Huang F.Q."/>
            <person name="Nogi Y."/>
            <person name="Pang S.J."/>
            <person name="Wang P.K."/>
            <person name="Lv J."/>
        </authorList>
    </citation>
    <scope>NUCLEOTIDE SEQUENCE [LARGE SCALE GENOMIC DNA]</scope>
    <source>
        <strain evidence="2">fig4</strain>
    </source>
</reference>
<organism evidence="1 2">
    <name type="scientific">Paradevosia tibetensis</name>
    <dbReference type="NCBI Taxonomy" id="1447062"/>
    <lineage>
        <taxon>Bacteria</taxon>
        <taxon>Pseudomonadati</taxon>
        <taxon>Pseudomonadota</taxon>
        <taxon>Alphaproteobacteria</taxon>
        <taxon>Hyphomicrobiales</taxon>
        <taxon>Devosiaceae</taxon>
        <taxon>Paradevosia</taxon>
    </lineage>
</organism>